<dbReference type="RefSeq" id="WP_226542910.1">
    <property type="nucleotide sequence ID" value="NZ_CP129013.1"/>
</dbReference>
<name>A0ABY9JUE6_9BACI</name>
<reference evidence="2 3" key="1">
    <citation type="submission" date="2023-06" db="EMBL/GenBank/DDBJ databases">
        <title>Five Gram-positive bacteria isolated from mangrove sediments in Shenzhen, Guangdong, China.</title>
        <authorList>
            <person name="Yu S."/>
            <person name="Zheng W."/>
            <person name="Huang Y."/>
        </authorList>
    </citation>
    <scope>NUCLEOTIDE SEQUENCE [LARGE SCALE GENOMIC DNA]</scope>
    <source>
        <strain evidence="2 3">SaN35-3</strain>
    </source>
</reference>
<sequence length="81" mass="9559">MSNHIDKRGRLEETPFDFRISKNNTVFISYYGKEIKIVKGKEAEKLIRDLEETNNEKEEQLVLAKITGNYKRGNERSKGRR</sequence>
<proteinExistence type="predicted"/>
<keyword evidence="1" id="KW-0175">Coiled coil</keyword>
<evidence type="ECO:0000313" key="2">
    <source>
        <dbReference type="EMBL" id="WLR42419.1"/>
    </source>
</evidence>
<protein>
    <submittedName>
        <fullName evidence="2">Uncharacterized protein</fullName>
    </submittedName>
</protein>
<evidence type="ECO:0000313" key="3">
    <source>
        <dbReference type="Proteomes" id="UP001197974"/>
    </source>
</evidence>
<keyword evidence="3" id="KW-1185">Reference proteome</keyword>
<organism evidence="2 3">
    <name type="scientific">Bacillus carboniphilus</name>
    <dbReference type="NCBI Taxonomy" id="86663"/>
    <lineage>
        <taxon>Bacteria</taxon>
        <taxon>Bacillati</taxon>
        <taxon>Bacillota</taxon>
        <taxon>Bacilli</taxon>
        <taxon>Bacillales</taxon>
        <taxon>Bacillaceae</taxon>
        <taxon>Bacillus</taxon>
    </lineage>
</organism>
<dbReference type="Proteomes" id="UP001197974">
    <property type="component" value="Chromosome"/>
</dbReference>
<feature type="coiled-coil region" evidence="1">
    <location>
        <begin position="40"/>
        <end position="67"/>
    </location>
</feature>
<accession>A0ABY9JUE6</accession>
<evidence type="ECO:0000256" key="1">
    <source>
        <dbReference type="SAM" id="Coils"/>
    </source>
</evidence>
<gene>
    <name evidence="2" type="ORF">LC087_17215</name>
</gene>
<dbReference type="EMBL" id="CP129013">
    <property type="protein sequence ID" value="WLR42419.1"/>
    <property type="molecule type" value="Genomic_DNA"/>
</dbReference>